<evidence type="ECO:0000313" key="2">
    <source>
        <dbReference type="Proteomes" id="UP000483094"/>
    </source>
</evidence>
<feature type="non-terminal residue" evidence="1">
    <location>
        <position position="101"/>
    </location>
</feature>
<evidence type="ECO:0000313" key="1">
    <source>
        <dbReference type="EMBL" id="MTV75257.1"/>
    </source>
</evidence>
<feature type="non-terminal residue" evidence="1">
    <location>
        <position position="1"/>
    </location>
</feature>
<gene>
    <name evidence="1" type="ORF">GM540_15050</name>
</gene>
<dbReference type="EMBL" id="WNHQ01001943">
    <property type="protein sequence ID" value="MTV75257.1"/>
    <property type="molecule type" value="Genomic_DNA"/>
</dbReference>
<comment type="caution">
    <text evidence="1">The sequence shown here is derived from an EMBL/GenBank/DDBJ whole genome shotgun (WGS) entry which is preliminary data.</text>
</comment>
<dbReference type="Proteomes" id="UP000483094">
    <property type="component" value="Unassembled WGS sequence"/>
</dbReference>
<proteinExistence type="predicted"/>
<accession>A0A6G2DFC9</accession>
<organism evidence="1 2">
    <name type="scientific">Streptococcus pneumoniae</name>
    <dbReference type="NCBI Taxonomy" id="1313"/>
    <lineage>
        <taxon>Bacteria</taxon>
        <taxon>Bacillati</taxon>
        <taxon>Bacillota</taxon>
        <taxon>Bacilli</taxon>
        <taxon>Lactobacillales</taxon>
        <taxon>Streptococcaceae</taxon>
        <taxon>Streptococcus</taxon>
    </lineage>
</organism>
<reference evidence="1 2" key="1">
    <citation type="submission" date="2019-11" db="EMBL/GenBank/DDBJ databases">
        <title>Growth characteristics of pneumococcus vary with the chemical composition of the capsule and with environmental conditions.</title>
        <authorList>
            <person name="Tothpal A."/>
            <person name="Desobry K."/>
            <person name="Joshi S."/>
            <person name="Wyllie A.L."/>
            <person name="Weinberger D.M."/>
        </authorList>
    </citation>
    <scope>NUCLEOTIDE SEQUENCE [LARGE SCALE GENOMIC DNA]</scope>
    <source>
        <strain evidence="2">pnumococcus19F</strain>
    </source>
</reference>
<protein>
    <submittedName>
        <fullName evidence="1">Uncharacterized protein</fullName>
    </submittedName>
</protein>
<sequence>QGLFLEKESSYLGEFCNKNKANQLTDEEFQLLLDYNAYLYKKAAEKILAGRFAINPYTENGRSIAPYVQQHQAITGFEANYHLGQARFLEKLDLADGKRLV</sequence>
<dbReference type="AlphaFoldDB" id="A0A6G2DFC9"/>
<name>A0A6G2DFC9_STREE</name>